<evidence type="ECO:0000313" key="2">
    <source>
        <dbReference type="Proteomes" id="UP001234202"/>
    </source>
</evidence>
<comment type="caution">
    <text evidence="1">The sequence shown here is derived from an EMBL/GenBank/DDBJ whole genome shotgun (WGS) entry which is preliminary data.</text>
</comment>
<dbReference type="Proteomes" id="UP001234202">
    <property type="component" value="Unassembled WGS sequence"/>
</dbReference>
<keyword evidence="2" id="KW-1185">Reference proteome</keyword>
<gene>
    <name evidence="1" type="ORF">QFC24_004283</name>
</gene>
<evidence type="ECO:0000313" key="1">
    <source>
        <dbReference type="EMBL" id="KAJ9122056.1"/>
    </source>
</evidence>
<accession>A0ACC2XF86</accession>
<organism evidence="1 2">
    <name type="scientific">Naganishia onofrii</name>
    <dbReference type="NCBI Taxonomy" id="1851511"/>
    <lineage>
        <taxon>Eukaryota</taxon>
        <taxon>Fungi</taxon>
        <taxon>Dikarya</taxon>
        <taxon>Basidiomycota</taxon>
        <taxon>Agaricomycotina</taxon>
        <taxon>Tremellomycetes</taxon>
        <taxon>Filobasidiales</taxon>
        <taxon>Filobasidiaceae</taxon>
        <taxon>Naganishia</taxon>
    </lineage>
</organism>
<reference evidence="1" key="1">
    <citation type="submission" date="2023-04" db="EMBL/GenBank/DDBJ databases">
        <title>Draft Genome sequencing of Naganishia species isolated from polar environments using Oxford Nanopore Technology.</title>
        <authorList>
            <person name="Leo P."/>
            <person name="Venkateswaran K."/>
        </authorList>
    </citation>
    <scope>NUCLEOTIDE SEQUENCE</scope>
    <source>
        <strain evidence="1">DBVPG 5303</strain>
    </source>
</reference>
<name>A0ACC2XF86_9TREE</name>
<dbReference type="EMBL" id="JASBWV010000015">
    <property type="protein sequence ID" value="KAJ9122056.1"/>
    <property type="molecule type" value="Genomic_DNA"/>
</dbReference>
<protein>
    <submittedName>
        <fullName evidence="1">Uncharacterized protein</fullName>
    </submittedName>
</protein>
<proteinExistence type="predicted"/>
<sequence>MSITTILSRKVKLPTAQRLNRIYQKPLHSMSNEVTADRSVATSQQIKVDIISDGICPFCFFGIRNLKKALATAKLNTSSPLARLKFDLEFKPFVLDPTLTREPIDRRKKYEARHGKEGLVAREKMMQERAKECGVTLLLHAAYAKGGSDMQVPLAERLFSGYFEHQKNPGSREYLACEAVTSGVFPTIEAANDFFESDQYDAEVKQGYLRARMMGVTGIPFFVFDGKVAVSGAQPPEVFLKVFRDLASPNNGSGGDTLNQDATPDGSGGGTAKPMTRG</sequence>